<feature type="compositionally biased region" description="Basic and acidic residues" evidence="1">
    <location>
        <begin position="394"/>
        <end position="403"/>
    </location>
</feature>
<feature type="compositionally biased region" description="Low complexity" evidence="1">
    <location>
        <begin position="504"/>
        <end position="524"/>
    </location>
</feature>
<feature type="compositionally biased region" description="Low complexity" evidence="1">
    <location>
        <begin position="471"/>
        <end position="480"/>
    </location>
</feature>
<accession>A0A0D2M2K7</accession>
<feature type="region of interest" description="Disordered" evidence="1">
    <location>
        <begin position="838"/>
        <end position="859"/>
    </location>
</feature>
<dbReference type="Proteomes" id="UP000054498">
    <property type="component" value="Unassembled WGS sequence"/>
</dbReference>
<feature type="region of interest" description="Disordered" evidence="1">
    <location>
        <begin position="128"/>
        <end position="166"/>
    </location>
</feature>
<dbReference type="EMBL" id="KK102391">
    <property type="protein sequence ID" value="KIY97879.1"/>
    <property type="molecule type" value="Genomic_DNA"/>
</dbReference>
<feature type="compositionally biased region" description="Low complexity" evidence="1">
    <location>
        <begin position="291"/>
        <end position="301"/>
    </location>
</feature>
<feature type="compositionally biased region" description="Basic residues" evidence="1">
    <location>
        <begin position="211"/>
        <end position="220"/>
    </location>
</feature>
<feature type="compositionally biased region" description="Low complexity" evidence="1">
    <location>
        <begin position="308"/>
        <end position="330"/>
    </location>
</feature>
<dbReference type="GeneID" id="25727212"/>
<evidence type="ECO:0000313" key="2">
    <source>
        <dbReference type="EMBL" id="KIY97879.1"/>
    </source>
</evidence>
<feature type="compositionally biased region" description="Acidic residues" evidence="1">
    <location>
        <begin position="850"/>
        <end position="859"/>
    </location>
</feature>
<feature type="region of interest" description="Disordered" evidence="1">
    <location>
        <begin position="884"/>
        <end position="928"/>
    </location>
</feature>
<evidence type="ECO:0000313" key="3">
    <source>
        <dbReference type="Proteomes" id="UP000054498"/>
    </source>
</evidence>
<feature type="region of interest" description="Disordered" evidence="1">
    <location>
        <begin position="500"/>
        <end position="557"/>
    </location>
</feature>
<dbReference type="RefSeq" id="XP_013896899.1">
    <property type="nucleotide sequence ID" value="XM_014041445.1"/>
</dbReference>
<dbReference type="AlphaFoldDB" id="A0A0D2M2K7"/>
<feature type="region of interest" description="Disordered" evidence="1">
    <location>
        <begin position="188"/>
        <end position="480"/>
    </location>
</feature>
<gene>
    <name evidence="2" type="ORF">MNEG_10085</name>
</gene>
<feature type="region of interest" description="Disordered" evidence="1">
    <location>
        <begin position="598"/>
        <end position="626"/>
    </location>
</feature>
<proteinExistence type="predicted"/>
<dbReference type="KEGG" id="mng:MNEG_10085"/>
<feature type="compositionally biased region" description="Low complexity" evidence="1">
    <location>
        <begin position="239"/>
        <end position="259"/>
    </location>
</feature>
<reference evidence="2 3" key="1">
    <citation type="journal article" date="2013" name="BMC Genomics">
        <title>Reconstruction of the lipid metabolism for the microalga Monoraphidium neglectum from its genome sequence reveals characteristics suitable for biofuel production.</title>
        <authorList>
            <person name="Bogen C."/>
            <person name="Al-Dilaimi A."/>
            <person name="Albersmeier A."/>
            <person name="Wichmann J."/>
            <person name="Grundmann M."/>
            <person name="Rupp O."/>
            <person name="Lauersen K.J."/>
            <person name="Blifernez-Klassen O."/>
            <person name="Kalinowski J."/>
            <person name="Goesmann A."/>
            <person name="Mussgnug J.H."/>
            <person name="Kruse O."/>
        </authorList>
    </citation>
    <scope>NUCLEOTIDE SEQUENCE [LARGE SCALE GENOMIC DNA]</scope>
    <source>
        <strain evidence="2 3">SAG 48.87</strain>
    </source>
</reference>
<protein>
    <submittedName>
        <fullName evidence="2">Uncharacterized protein</fullName>
    </submittedName>
</protein>
<feature type="compositionally biased region" description="Low complexity" evidence="1">
    <location>
        <begin position="411"/>
        <end position="430"/>
    </location>
</feature>
<sequence>MALAAAEVSALAVLGGADHSLPVGTPSVVRRSVRHAPTAAMAATLQSAGGDLAAWGSAEPSAIAPAEHGARCSSADAADGQHPPQGLLLWEAAQMPVKEPSSLQQRALRRTAPDNLIDCQPGACFEGPPAAHDDLAAAPTGEADARMASGAADESEGDAERQQAPDPLMGDALAHDVATQLLYRRAGVGRQLGDRRQRHKRSTHSAAPAHQHAHASRLHRATAASEGGGAERRAGRSGGAAQPAASGRESRRPQQQQRQRQQRRKEDYEEEEEEVTNHEMGSEPPSVNSSPLLRPLAAPARPGRKARLGCPAAAHVQQQQQDGQPSKQAQWPGGSQGTADSETDTGGRGRRVRKRPVWQSSAEFEMDESGAAEGKAVAPSHPHSAQPARSGGAGHERTPDRSQRPGGGGSAATSGSPRARQRAPQAKAPASVDAAGMRGGAWSPGPALPGGGARSPLRICIGPRPPPAPSPSGGASSPASDVVVGAVSTVQRTTAVRRCLKPDLSAGPGPRAAPLAGASAPSRSWIGCSGGSGAVTQSVPRGPSPPCGAKEDEGTDLTEDEYEAATTLPFMKVGGGGGGGLLAAAAAAAAHAAPPADAAGAAPRVRRASPGPQASHSARSAEVPALDADQRELISRLLKHSLTGAVGRERSAEITSAAANAAAAVAAAAAAAAVATAPGGAVAGRGVAAPGAAGRAEAEAAAALLHGRSRGRGCEVGAGAAALVAGLDSYVQQAGSQAAAEAELAANMAALSARLADRPSSASVIAAAAAAVAAAAAGAGTGGAAAVSAPGSPVCSSLGAEPPAAACGAAAVPAAPSGGQSAGVGPPAHRISSPFAAYASTPLGDSGGGSEEEDEAEDMDCMSDLELPEQAVAAGALAALGGTSFAPKRSPLGKQAQQGTTPGDDGCYHAAPSSAAKRQRRQAGGGGGGGASVAFLGYGAFEQPGAGGLDGWMAALPDARASADVAEPAAAGRQCNA</sequence>
<evidence type="ECO:0000256" key="1">
    <source>
        <dbReference type="SAM" id="MobiDB-lite"/>
    </source>
</evidence>
<organism evidence="2 3">
    <name type="scientific">Monoraphidium neglectum</name>
    <dbReference type="NCBI Taxonomy" id="145388"/>
    <lineage>
        <taxon>Eukaryota</taxon>
        <taxon>Viridiplantae</taxon>
        <taxon>Chlorophyta</taxon>
        <taxon>core chlorophytes</taxon>
        <taxon>Chlorophyceae</taxon>
        <taxon>CS clade</taxon>
        <taxon>Sphaeropleales</taxon>
        <taxon>Selenastraceae</taxon>
        <taxon>Monoraphidium</taxon>
    </lineage>
</organism>
<dbReference type="STRING" id="145388.A0A0D2M2K7"/>
<name>A0A0D2M2K7_9CHLO</name>
<keyword evidence="3" id="KW-1185">Reference proteome</keyword>